<dbReference type="InterPro" id="IPR008271">
    <property type="entry name" value="Ser/Thr_kinase_AS"/>
</dbReference>
<dbReference type="PROSITE" id="PS00107">
    <property type="entry name" value="PROTEIN_KINASE_ATP"/>
    <property type="match status" value="1"/>
</dbReference>
<dbReference type="SUPFAM" id="SSF56112">
    <property type="entry name" value="Protein kinase-like (PK-like)"/>
    <property type="match status" value="1"/>
</dbReference>
<evidence type="ECO:0000256" key="2">
    <source>
        <dbReference type="ARBA" id="ARBA00022679"/>
    </source>
</evidence>
<dbReference type="CDD" id="cd13999">
    <property type="entry name" value="STKc_MAP3K-like"/>
    <property type="match status" value="1"/>
</dbReference>
<dbReference type="PANTHER" id="PTHR44329">
    <property type="entry name" value="SERINE/THREONINE-PROTEIN KINASE TNNI3K-RELATED"/>
    <property type="match status" value="1"/>
</dbReference>
<feature type="domain" description="Protein kinase" evidence="9">
    <location>
        <begin position="204"/>
        <end position="466"/>
    </location>
</feature>
<dbReference type="Gene3D" id="1.10.510.10">
    <property type="entry name" value="Transferase(Phosphotransferase) domain 1"/>
    <property type="match status" value="1"/>
</dbReference>
<dbReference type="InterPro" id="IPR000719">
    <property type="entry name" value="Prot_kinase_dom"/>
</dbReference>
<keyword evidence="3 6" id="KW-0547">Nucleotide-binding</keyword>
<name>A0ABN8CWS0_9STRA</name>
<keyword evidence="4" id="KW-0418">Kinase</keyword>
<keyword evidence="2" id="KW-0808">Transferase</keyword>
<dbReference type="InterPro" id="IPR017441">
    <property type="entry name" value="Protein_kinase_ATP_BS"/>
</dbReference>
<evidence type="ECO:0000313" key="10">
    <source>
        <dbReference type="EMBL" id="CAH0517255.1"/>
    </source>
</evidence>
<feature type="compositionally biased region" description="Basic residues" evidence="8">
    <location>
        <begin position="476"/>
        <end position="487"/>
    </location>
</feature>
<feature type="region of interest" description="Disordered" evidence="8">
    <location>
        <begin position="1131"/>
        <end position="1155"/>
    </location>
</feature>
<feature type="region of interest" description="Disordered" evidence="8">
    <location>
        <begin position="541"/>
        <end position="561"/>
    </location>
</feature>
<dbReference type="EMBL" id="CAKLCB010000229">
    <property type="protein sequence ID" value="CAH0517255.1"/>
    <property type="molecule type" value="Genomic_DNA"/>
</dbReference>
<dbReference type="SMART" id="SM00220">
    <property type="entry name" value="S_TKc"/>
    <property type="match status" value="1"/>
</dbReference>
<keyword evidence="11" id="KW-1185">Reference proteome</keyword>
<dbReference type="PROSITE" id="PS50011">
    <property type="entry name" value="PROTEIN_KINASE_DOM"/>
    <property type="match status" value="1"/>
</dbReference>
<evidence type="ECO:0000256" key="7">
    <source>
        <dbReference type="SAM" id="Coils"/>
    </source>
</evidence>
<feature type="binding site" evidence="6">
    <location>
        <position position="236"/>
    </location>
    <ligand>
        <name>ATP</name>
        <dbReference type="ChEBI" id="CHEBI:30616"/>
    </ligand>
</feature>
<proteinExistence type="predicted"/>
<dbReference type="PROSITE" id="PS00108">
    <property type="entry name" value="PROTEIN_KINASE_ST"/>
    <property type="match status" value="1"/>
</dbReference>
<dbReference type="Proteomes" id="UP001158986">
    <property type="component" value="Unassembled WGS sequence"/>
</dbReference>
<evidence type="ECO:0000256" key="6">
    <source>
        <dbReference type="PROSITE-ProRule" id="PRU10141"/>
    </source>
</evidence>
<evidence type="ECO:0000256" key="5">
    <source>
        <dbReference type="ARBA" id="ARBA00022840"/>
    </source>
</evidence>
<keyword evidence="7" id="KW-0175">Coiled coil</keyword>
<reference evidence="10 11" key="1">
    <citation type="submission" date="2021-11" db="EMBL/GenBank/DDBJ databases">
        <authorList>
            <person name="Islam A."/>
            <person name="Islam S."/>
            <person name="Flora M.S."/>
            <person name="Rahman M."/>
            <person name="Ziaur R.M."/>
            <person name="Epstein J.H."/>
            <person name="Hassan M."/>
            <person name="Klassen M."/>
            <person name="Woodard K."/>
            <person name="Webb A."/>
            <person name="Webby R.J."/>
            <person name="El Zowalaty M.E."/>
        </authorList>
    </citation>
    <scope>NUCLEOTIDE SEQUENCE [LARGE SCALE GENOMIC DNA]</scope>
    <source>
        <strain evidence="10">Pbs1</strain>
    </source>
</reference>
<organism evidence="10 11">
    <name type="scientific">Peronospora belbahrii</name>
    <dbReference type="NCBI Taxonomy" id="622444"/>
    <lineage>
        <taxon>Eukaryota</taxon>
        <taxon>Sar</taxon>
        <taxon>Stramenopiles</taxon>
        <taxon>Oomycota</taxon>
        <taxon>Peronosporomycetes</taxon>
        <taxon>Peronosporales</taxon>
        <taxon>Peronosporaceae</taxon>
        <taxon>Peronospora</taxon>
    </lineage>
</organism>
<evidence type="ECO:0000259" key="9">
    <source>
        <dbReference type="PROSITE" id="PS50011"/>
    </source>
</evidence>
<dbReference type="InterPro" id="IPR011009">
    <property type="entry name" value="Kinase-like_dom_sf"/>
</dbReference>
<dbReference type="Gene3D" id="3.30.200.20">
    <property type="entry name" value="Phosphorylase Kinase, domain 1"/>
    <property type="match status" value="1"/>
</dbReference>
<evidence type="ECO:0000256" key="1">
    <source>
        <dbReference type="ARBA" id="ARBA00022527"/>
    </source>
</evidence>
<evidence type="ECO:0000313" key="11">
    <source>
        <dbReference type="Proteomes" id="UP001158986"/>
    </source>
</evidence>
<accession>A0ABN8CWS0</accession>
<feature type="region of interest" description="Disordered" evidence="8">
    <location>
        <begin position="474"/>
        <end position="520"/>
    </location>
</feature>
<dbReference type="PRINTS" id="PR00109">
    <property type="entry name" value="TYRKINASE"/>
</dbReference>
<protein>
    <recommendedName>
        <fullName evidence="9">Protein kinase domain-containing protein</fullName>
    </recommendedName>
</protein>
<dbReference type="InterPro" id="IPR051681">
    <property type="entry name" value="Ser/Thr_Kinases-Pseudokinases"/>
</dbReference>
<dbReference type="PANTHER" id="PTHR44329:SF288">
    <property type="entry name" value="MITOGEN-ACTIVATED PROTEIN KINASE KINASE KINASE 20"/>
    <property type="match status" value="1"/>
</dbReference>
<feature type="compositionally biased region" description="Basic and acidic residues" evidence="8">
    <location>
        <begin position="488"/>
        <end position="520"/>
    </location>
</feature>
<sequence>MTSTFRHRGSLGDRHGFFHLCGSPIRTHKKEFDYIYGKTQSPTQVRPVELATDIDTPLMHRRPGKKSLKQKQREAEADAAMAAFAKHLGQEGGAYYYDSICPSPCKLEKSITASFESDMPMSCMDQEGNHNSMRLDGARQAGIPLYLSDWFNPNNNSTQRHRQTNVIMTREEPELELEARESMTCSRKEECFLKSHQNVNMADVTIGRVIGEGAFGKVFKASWKGQNVAVKVLIRKNLSADVVREFETEVKIMSFLHHPNICMLLGACLAPENRALVIELVDQGSLWAVLRTQRRQLTDEMRARFVYDTARGMSYLHQFELPILHRDMKSPNLLVERDYSIKISDFGLSRVKAQIQTMTGNCGTVQWMAPEVLGNCKYTEKADVFSFGIVVWEIFTGQCPYDGMTQIQVALGVLNHDLRPPIPRSCPRFFARLIRSCWIREPSLRPSFSDLMRMFEQLEKYGHEITRVRPLNLKTRLPRHSRHKKTSKKIEEKSESEKKKATDATPKRRKLSMDTETKSEEDALDYNHHCDTMSMFPSIERQKKPKRVCTGERSGSIQHSNKKAGRLMDYATDVVDCYRPTTVAVAINASEEAIMMNPLKTRQHDHMRRSVSPQQKTLHAGRVAAAALPYKQLDRAPSPNSVDLLESSASTMASYYDDMYDEYAACPEMMQSYTRSAFDRTSSFESMDWTRSDDGSSDESMQFRSIADDVGQRPLVSRVVAQRSIHAAGTRINHLHPEHSTEAYYLTEKNEPIAGSSSHVASVTQKRNPPVAPSSTEVVMEVLYGIMEHNENFKWLIDPVNQARVATLVEYHMRAKQNDDVSTQAYEDKQFVSEVRAHVDKLIHENLKMKTENLRLMGKSSQSAAVDKNAEELQRRLAMSEEAISMQKEYRREAEATFQRELETKSKLVSSLQHDLEKKDLQIASLLENGAELRANGDMNRNPEVCSLKNAMMEKNREICRLNFQLSTKQKLVDEIAKKVIQHMGTTLNISSGEILATLANGLRVDVDKFLYESLAKKQETIDELKAALLSMEHEVSGLEARVAKKARDALLLKTKFKSLSSRLTESNVNISRVQAENECLVTSLKEKQGKMHDLLEFLEGKEKQVMHLEEQVKLSQTQLEHVMTEYEKMQRHQFDKKSTSGHHLSHCKTNVHAQ</sequence>
<dbReference type="Pfam" id="PF07714">
    <property type="entry name" value="PK_Tyr_Ser-Thr"/>
    <property type="match status" value="1"/>
</dbReference>
<evidence type="ECO:0000256" key="4">
    <source>
        <dbReference type="ARBA" id="ARBA00022777"/>
    </source>
</evidence>
<dbReference type="InterPro" id="IPR001245">
    <property type="entry name" value="Ser-Thr/Tyr_kinase_cat_dom"/>
</dbReference>
<comment type="caution">
    <text evidence="10">The sequence shown here is derived from an EMBL/GenBank/DDBJ whole genome shotgun (WGS) entry which is preliminary data.</text>
</comment>
<gene>
    <name evidence="10" type="ORF">PBS001_LOCUS3880</name>
</gene>
<evidence type="ECO:0000256" key="8">
    <source>
        <dbReference type="SAM" id="MobiDB-lite"/>
    </source>
</evidence>
<feature type="coiled-coil region" evidence="7">
    <location>
        <begin position="1015"/>
        <end position="1042"/>
    </location>
</feature>
<evidence type="ECO:0000256" key="3">
    <source>
        <dbReference type="ARBA" id="ARBA00022741"/>
    </source>
</evidence>
<keyword evidence="1" id="KW-0723">Serine/threonine-protein kinase</keyword>
<keyword evidence="5 6" id="KW-0067">ATP-binding</keyword>